<evidence type="ECO:0000313" key="3">
    <source>
        <dbReference type="EMBL" id="MFC5886210.1"/>
    </source>
</evidence>
<reference evidence="4" key="1">
    <citation type="journal article" date="2019" name="Int. J. Syst. Evol. Microbiol.">
        <title>The Global Catalogue of Microorganisms (GCM) 10K type strain sequencing project: providing services to taxonomists for standard genome sequencing and annotation.</title>
        <authorList>
            <consortium name="The Broad Institute Genomics Platform"/>
            <consortium name="The Broad Institute Genome Sequencing Center for Infectious Disease"/>
            <person name="Wu L."/>
            <person name="Ma J."/>
        </authorList>
    </citation>
    <scope>NUCLEOTIDE SEQUENCE [LARGE SCALE GENOMIC DNA]</scope>
    <source>
        <strain evidence="4">CGMCC 4.1469</strain>
    </source>
</reference>
<evidence type="ECO:0000256" key="1">
    <source>
        <dbReference type="SAM" id="MobiDB-lite"/>
    </source>
</evidence>
<feature type="region of interest" description="Disordered" evidence="1">
    <location>
        <begin position="207"/>
        <end position="234"/>
    </location>
</feature>
<evidence type="ECO:0000256" key="2">
    <source>
        <dbReference type="SAM" id="Phobius"/>
    </source>
</evidence>
<protein>
    <recommendedName>
        <fullName evidence="5">Gram-positive cocci surface proteins LPxTG domain-containing protein</fullName>
    </recommendedName>
</protein>
<organism evidence="3 4">
    <name type="scientific">Kitasatospora aburaviensis</name>
    <dbReference type="NCBI Taxonomy" id="67265"/>
    <lineage>
        <taxon>Bacteria</taxon>
        <taxon>Bacillati</taxon>
        <taxon>Actinomycetota</taxon>
        <taxon>Actinomycetes</taxon>
        <taxon>Kitasatosporales</taxon>
        <taxon>Streptomycetaceae</taxon>
        <taxon>Kitasatospora</taxon>
    </lineage>
</organism>
<dbReference type="Proteomes" id="UP001596067">
    <property type="component" value="Unassembled WGS sequence"/>
</dbReference>
<feature type="compositionally biased region" description="Low complexity" evidence="1">
    <location>
        <begin position="208"/>
        <end position="234"/>
    </location>
</feature>
<evidence type="ECO:0000313" key="4">
    <source>
        <dbReference type="Proteomes" id="UP001596067"/>
    </source>
</evidence>
<keyword evidence="2" id="KW-0472">Membrane</keyword>
<feature type="transmembrane region" description="Helical" evidence="2">
    <location>
        <begin position="274"/>
        <end position="294"/>
    </location>
</feature>
<evidence type="ECO:0008006" key="5">
    <source>
        <dbReference type="Google" id="ProtNLM"/>
    </source>
</evidence>
<keyword evidence="2" id="KW-1133">Transmembrane helix</keyword>
<keyword evidence="4" id="KW-1185">Reference proteome</keyword>
<dbReference type="EMBL" id="JBHSOD010000015">
    <property type="protein sequence ID" value="MFC5886210.1"/>
    <property type="molecule type" value="Genomic_DNA"/>
</dbReference>
<sequence>MRTSVINRFAKNDRAFSGRRTLAALATTVVVAGGVQILTTDAAWACGDIRYGTPPAIDSSAANKAVAPVADFRAPLAATIGADGSWTEFGVGMANFTGAELPKVEPSFGLASMTRGTSLRAEDVRVEVMTQGAWKPLKLHHGCNGLDADLNSLRTSLADGRAANLLFRVSLSPNTPQGLNELAVVTDASSGNGEQGRWGFRTVQVTHPKAAAPAAKPTAAAKPAPAQPAAAKTAPAQAAGGKAVAAPVAPAAPATAAPAGTAELAQTGADASTGLLAAASAAVLALGAGVMIAVRRLRPQR</sequence>
<name>A0ABW1EX82_9ACTN</name>
<comment type="caution">
    <text evidence="3">The sequence shown here is derived from an EMBL/GenBank/DDBJ whole genome shotgun (WGS) entry which is preliminary data.</text>
</comment>
<accession>A0ABW1EX82</accession>
<proteinExistence type="predicted"/>
<keyword evidence="2" id="KW-0812">Transmembrane</keyword>
<gene>
    <name evidence="3" type="ORF">ACFP0N_14670</name>
</gene>
<dbReference type="RefSeq" id="WP_313764685.1">
    <property type="nucleotide sequence ID" value="NZ_BAAAVH010000071.1"/>
</dbReference>